<dbReference type="eggNOG" id="ENOG502SS1P">
    <property type="taxonomic scope" value="Eukaryota"/>
</dbReference>
<feature type="compositionally biased region" description="Basic and acidic residues" evidence="1">
    <location>
        <begin position="524"/>
        <end position="537"/>
    </location>
</feature>
<proteinExistence type="predicted"/>
<feature type="compositionally biased region" description="Low complexity" evidence="1">
    <location>
        <begin position="1"/>
        <end position="36"/>
    </location>
</feature>
<evidence type="ECO:0000256" key="1">
    <source>
        <dbReference type="SAM" id="MobiDB-lite"/>
    </source>
</evidence>
<organism evidence="2 3">
    <name type="scientific">Fomitopsis schrenkii</name>
    <name type="common">Brown rot fungus</name>
    <dbReference type="NCBI Taxonomy" id="2126942"/>
    <lineage>
        <taxon>Eukaryota</taxon>
        <taxon>Fungi</taxon>
        <taxon>Dikarya</taxon>
        <taxon>Basidiomycota</taxon>
        <taxon>Agaricomycotina</taxon>
        <taxon>Agaricomycetes</taxon>
        <taxon>Polyporales</taxon>
        <taxon>Fomitopsis</taxon>
    </lineage>
</organism>
<dbReference type="OrthoDB" id="3064136at2759"/>
<feature type="compositionally biased region" description="Basic and acidic residues" evidence="1">
    <location>
        <begin position="113"/>
        <end position="123"/>
    </location>
</feature>
<dbReference type="AlphaFoldDB" id="S8FKZ1"/>
<feature type="compositionally biased region" description="Low complexity" evidence="1">
    <location>
        <begin position="425"/>
        <end position="442"/>
    </location>
</feature>
<feature type="region of interest" description="Disordered" evidence="1">
    <location>
        <begin position="113"/>
        <end position="289"/>
    </location>
</feature>
<dbReference type="EMBL" id="KE504138">
    <property type="protein sequence ID" value="EPT02036.1"/>
    <property type="molecule type" value="Genomic_DNA"/>
</dbReference>
<feature type="region of interest" description="Disordered" evidence="1">
    <location>
        <begin position="1"/>
        <end position="59"/>
    </location>
</feature>
<feature type="compositionally biased region" description="Basic residues" evidence="1">
    <location>
        <begin position="226"/>
        <end position="235"/>
    </location>
</feature>
<dbReference type="HOGENOM" id="CLU_011048_0_0_1"/>
<gene>
    <name evidence="2" type="ORF">FOMPIDRAFT_1048320</name>
</gene>
<feature type="compositionally biased region" description="Polar residues" evidence="1">
    <location>
        <begin position="239"/>
        <end position="249"/>
    </location>
</feature>
<evidence type="ECO:0000313" key="2">
    <source>
        <dbReference type="EMBL" id="EPT02036.1"/>
    </source>
</evidence>
<keyword evidence="3" id="KW-1185">Reference proteome</keyword>
<name>S8FKZ1_FOMSC</name>
<feature type="compositionally biased region" description="Low complexity" evidence="1">
    <location>
        <begin position="548"/>
        <end position="580"/>
    </location>
</feature>
<evidence type="ECO:0000313" key="3">
    <source>
        <dbReference type="Proteomes" id="UP000015241"/>
    </source>
</evidence>
<dbReference type="InParanoid" id="S8FKZ1"/>
<feature type="compositionally biased region" description="Low complexity" evidence="1">
    <location>
        <begin position="478"/>
        <end position="496"/>
    </location>
</feature>
<dbReference type="STRING" id="743788.S8FKZ1"/>
<dbReference type="Proteomes" id="UP000015241">
    <property type="component" value="Unassembled WGS sequence"/>
</dbReference>
<feature type="region of interest" description="Disordered" evidence="1">
    <location>
        <begin position="398"/>
        <end position="697"/>
    </location>
</feature>
<feature type="compositionally biased region" description="Polar residues" evidence="1">
    <location>
        <begin position="38"/>
        <end position="52"/>
    </location>
</feature>
<accession>S8FKZ1</accession>
<reference evidence="2 3" key="1">
    <citation type="journal article" date="2012" name="Science">
        <title>The Paleozoic origin of enzymatic lignin decomposition reconstructed from 31 fungal genomes.</title>
        <authorList>
            <person name="Floudas D."/>
            <person name="Binder M."/>
            <person name="Riley R."/>
            <person name="Barry K."/>
            <person name="Blanchette R.A."/>
            <person name="Henrissat B."/>
            <person name="Martinez A.T."/>
            <person name="Otillar R."/>
            <person name="Spatafora J.W."/>
            <person name="Yadav J.S."/>
            <person name="Aerts A."/>
            <person name="Benoit I."/>
            <person name="Boyd A."/>
            <person name="Carlson A."/>
            <person name="Copeland A."/>
            <person name="Coutinho P.M."/>
            <person name="de Vries R.P."/>
            <person name="Ferreira P."/>
            <person name="Findley K."/>
            <person name="Foster B."/>
            <person name="Gaskell J."/>
            <person name="Glotzer D."/>
            <person name="Gorecki P."/>
            <person name="Heitman J."/>
            <person name="Hesse C."/>
            <person name="Hori C."/>
            <person name="Igarashi K."/>
            <person name="Jurgens J.A."/>
            <person name="Kallen N."/>
            <person name="Kersten P."/>
            <person name="Kohler A."/>
            <person name="Kuees U."/>
            <person name="Kumar T.K.A."/>
            <person name="Kuo A."/>
            <person name="LaButti K."/>
            <person name="Larrondo L.F."/>
            <person name="Lindquist E."/>
            <person name="Ling A."/>
            <person name="Lombard V."/>
            <person name="Lucas S."/>
            <person name="Lundell T."/>
            <person name="Martin R."/>
            <person name="McLaughlin D.J."/>
            <person name="Morgenstern I."/>
            <person name="Morin E."/>
            <person name="Murat C."/>
            <person name="Nagy L.G."/>
            <person name="Nolan M."/>
            <person name="Ohm R.A."/>
            <person name="Patyshakuliyeva A."/>
            <person name="Rokas A."/>
            <person name="Ruiz-Duenas F.J."/>
            <person name="Sabat G."/>
            <person name="Salamov A."/>
            <person name="Samejima M."/>
            <person name="Schmutz J."/>
            <person name="Slot J.C."/>
            <person name="St John F."/>
            <person name="Stenlid J."/>
            <person name="Sun H."/>
            <person name="Sun S."/>
            <person name="Syed K."/>
            <person name="Tsang A."/>
            <person name="Wiebenga A."/>
            <person name="Young D."/>
            <person name="Pisabarro A."/>
            <person name="Eastwood D.C."/>
            <person name="Martin F."/>
            <person name="Cullen D."/>
            <person name="Grigoriev I.V."/>
            <person name="Hibbett D.S."/>
        </authorList>
    </citation>
    <scope>NUCLEOTIDE SEQUENCE</scope>
    <source>
        <strain evidence="3">FP-58527</strain>
    </source>
</reference>
<protein>
    <submittedName>
        <fullName evidence="2">Uncharacterized protein</fullName>
    </submittedName>
</protein>
<feature type="compositionally biased region" description="Polar residues" evidence="1">
    <location>
        <begin position="645"/>
        <end position="659"/>
    </location>
</feature>
<sequence>MSLNSVSSYSRRSSTASSASASTSLPSLSPSTSVTPGGDSTRSLRSYPSNGSLAAPTSWRGVIVGVDKSPVLESRICEEDPADLTRMSLDELCDELSDEEKGLARIGVSALNDHSEHGHDSHHGHSSLYGHSSRHGRGHHANDSISSIDMRDLPPLNERDDEIVIPVPKTLPSPRKKRLDKELPPLPTEGPQPRRAGAESPDIQMILAKTPRPRRKSSGCASRSVSRTRARSLRRHVSDGTTLASSSFRRQAEGMRGRPSLPVRLGSDEPAEDSFVADYGTPLDATGTPMDVVDVEEEARLDRALDGEGSDSDSDIDIHTPLPNLMLRDGLLSPNSKLLPQTQAIDDRPGSHMSVVSNAGSVMTKSGLFKDERDTVRRRVRHRDGKLLKGGIGLTTGLGWSDSEDEGAPSPLTRKLSSVTVGRKSLPNSIRSSPSTSSSLSRHCNDMSMEEERRPRVSLPTDLSRKPSVCALSKPRTSLSSLRSMPSSSRLSAPRSPYEEMPKTPRSAPPNPSASHVNALPAVRKLERSASDMDGVYKSDPAPRAQRTSSASSHPSSLRSSLSKSTSSTSVGQASSSTLSRSMAPPTYWANGRPTEVPRPLRLPQSHGTGADGARPLSDATDRSRLSTGSSISVGSARGRDSSPLVPSTPQRGATSPRTSVGPDAKARPRTGTGMVYRTTPSGNAPRPSMMRAPSSTKLRAAYQKEVGIAT</sequence>